<feature type="binding site" evidence="8">
    <location>
        <position position="99"/>
    </location>
    <ligand>
        <name>phosphoenolpyruvate</name>
        <dbReference type="ChEBI" id="CHEBI:58702"/>
    </ligand>
</feature>
<comment type="catalytic activity">
    <reaction evidence="7">
        <text>3-phosphoshikimate + phosphoenolpyruvate = 5-O-(1-carboxyvinyl)-3-phosphoshikimate + phosphate</text>
        <dbReference type="Rhea" id="RHEA:21256"/>
        <dbReference type="ChEBI" id="CHEBI:43474"/>
        <dbReference type="ChEBI" id="CHEBI:57701"/>
        <dbReference type="ChEBI" id="CHEBI:58702"/>
        <dbReference type="ChEBI" id="CHEBI:145989"/>
        <dbReference type="EC" id="2.5.1.19"/>
    </reaction>
    <physiologicalReaction direction="left-to-right" evidence="7">
        <dbReference type="Rhea" id="RHEA:21257"/>
    </physiologicalReaction>
</comment>
<comment type="pathway">
    <text evidence="1 8">Metabolic intermediate biosynthesis; chorismate biosynthesis; chorismate from D-erythrose 4-phosphate and phosphoenolpyruvate: step 6/7.</text>
</comment>
<comment type="caution">
    <text evidence="8">Lacks conserved residue(s) required for the propagation of feature annotation.</text>
</comment>
<evidence type="ECO:0000256" key="1">
    <source>
        <dbReference type="ARBA" id="ARBA00004811"/>
    </source>
</evidence>
<feature type="binding site" evidence="8">
    <location>
        <position position="424"/>
    </location>
    <ligand>
        <name>phosphoenolpyruvate</name>
        <dbReference type="ChEBI" id="CHEBI:58702"/>
    </ligand>
</feature>
<dbReference type="PANTHER" id="PTHR21090">
    <property type="entry name" value="AROM/DEHYDROQUINATE SYNTHASE"/>
    <property type="match status" value="1"/>
</dbReference>
<organism evidence="10 11">
    <name type="scientific">Candidatus Thermofonsia Clade 3 bacterium</name>
    <dbReference type="NCBI Taxonomy" id="2364212"/>
    <lineage>
        <taxon>Bacteria</taxon>
        <taxon>Bacillati</taxon>
        <taxon>Chloroflexota</taxon>
        <taxon>Candidatus Thermofontia</taxon>
        <taxon>Candidatus Thermofonsia Clade 3</taxon>
    </lineage>
</organism>
<evidence type="ECO:0000259" key="9">
    <source>
        <dbReference type="Pfam" id="PF00275"/>
    </source>
</evidence>
<proteinExistence type="inferred from homology"/>
<dbReference type="InterPro" id="IPR006264">
    <property type="entry name" value="EPSP_synthase"/>
</dbReference>
<gene>
    <name evidence="8 10" type="primary">aroA</name>
    <name evidence="10" type="ORF">CUN48_03860</name>
</gene>
<feature type="binding site" evidence="8">
    <location>
        <position position="174"/>
    </location>
    <ligand>
        <name>phosphoenolpyruvate</name>
        <dbReference type="ChEBI" id="CHEBI:58702"/>
    </ligand>
</feature>
<evidence type="ECO:0000256" key="8">
    <source>
        <dbReference type="HAMAP-Rule" id="MF_00210"/>
    </source>
</evidence>
<evidence type="ECO:0000256" key="5">
    <source>
        <dbReference type="ARBA" id="ARBA00022679"/>
    </source>
</evidence>
<dbReference type="Proteomes" id="UP000230790">
    <property type="component" value="Unassembled WGS sequence"/>
</dbReference>
<dbReference type="AlphaFoldDB" id="A0A2M8QF05"/>
<dbReference type="PIRSF" id="PIRSF000505">
    <property type="entry name" value="EPSPS"/>
    <property type="match status" value="1"/>
</dbReference>
<reference evidence="10 11" key="1">
    <citation type="submission" date="2017-11" db="EMBL/GenBank/DDBJ databases">
        <title>Evolution of Phototrophy in the Chloroflexi Phylum Driven by Horizontal Gene Transfer.</title>
        <authorList>
            <person name="Ward L.M."/>
            <person name="Hemp J."/>
            <person name="Shih P.M."/>
            <person name="Mcglynn S.E."/>
            <person name="Fischer W."/>
        </authorList>
    </citation>
    <scope>NUCLEOTIDE SEQUENCE [LARGE SCALE GENOMIC DNA]</scope>
    <source>
        <strain evidence="10">JP3_7</strain>
    </source>
</reference>
<dbReference type="HAMAP" id="MF_00210">
    <property type="entry name" value="EPSP_synth"/>
    <property type="match status" value="1"/>
</dbReference>
<dbReference type="InterPro" id="IPR013792">
    <property type="entry name" value="RNA3'P_cycl/enolpyr_Trfase_a/b"/>
</dbReference>
<feature type="domain" description="Enolpyruvate transferase" evidence="9">
    <location>
        <begin position="6"/>
        <end position="433"/>
    </location>
</feature>
<dbReference type="EC" id="2.5.1.19" evidence="8"/>
<feature type="active site" description="Proton acceptor" evidence="8">
    <location>
        <position position="325"/>
    </location>
</feature>
<dbReference type="Gene3D" id="3.65.10.10">
    <property type="entry name" value="Enolpyruvate transferase domain"/>
    <property type="match status" value="2"/>
</dbReference>
<feature type="binding site" evidence="8">
    <location>
        <position position="398"/>
    </location>
    <ligand>
        <name>phosphoenolpyruvate</name>
        <dbReference type="ChEBI" id="CHEBI:58702"/>
    </ligand>
</feature>
<comment type="subcellular location">
    <subcellularLocation>
        <location evidence="8">Cytoplasm</location>
    </subcellularLocation>
</comment>
<name>A0A2M8QF05_9CHLR</name>
<dbReference type="EMBL" id="PGTN01000016">
    <property type="protein sequence ID" value="PJF48381.1"/>
    <property type="molecule type" value="Genomic_DNA"/>
</dbReference>
<dbReference type="FunFam" id="3.65.10.10:FF:000005">
    <property type="entry name" value="3-phosphoshikimate 1-carboxyvinyltransferase"/>
    <property type="match status" value="1"/>
</dbReference>
<dbReference type="CDD" id="cd01556">
    <property type="entry name" value="EPSP_synthase"/>
    <property type="match status" value="1"/>
</dbReference>
<dbReference type="Pfam" id="PF00275">
    <property type="entry name" value="EPSP_synthase"/>
    <property type="match status" value="1"/>
</dbReference>
<evidence type="ECO:0000256" key="2">
    <source>
        <dbReference type="ARBA" id="ARBA00009948"/>
    </source>
</evidence>
<comment type="function">
    <text evidence="8">Catalyzes the transfer of the enolpyruvyl moiety of phosphoenolpyruvate (PEP) to the 5-hydroxyl of shikimate-3-phosphate (S3P) to produce enolpyruvyl shikimate-3-phosphate and inorganic phosphate.</text>
</comment>
<dbReference type="NCBIfam" id="TIGR01356">
    <property type="entry name" value="aroA"/>
    <property type="match status" value="1"/>
</dbReference>
<feature type="binding site" evidence="8">
    <location>
        <position position="23"/>
    </location>
    <ligand>
        <name>3-phosphoshikimate</name>
        <dbReference type="ChEBI" id="CHEBI:145989"/>
    </ligand>
</feature>
<evidence type="ECO:0000256" key="7">
    <source>
        <dbReference type="ARBA" id="ARBA00044633"/>
    </source>
</evidence>
<keyword evidence="4 8" id="KW-0028">Amino-acid biosynthesis</keyword>
<dbReference type="InterPro" id="IPR036968">
    <property type="entry name" value="Enolpyruvate_Tfrase_sf"/>
</dbReference>
<dbReference type="GO" id="GO:0008652">
    <property type="term" value="P:amino acid biosynthetic process"/>
    <property type="evidence" value="ECO:0007669"/>
    <property type="project" value="UniProtKB-KW"/>
</dbReference>
<dbReference type="PANTHER" id="PTHR21090:SF5">
    <property type="entry name" value="PENTAFUNCTIONAL AROM POLYPEPTIDE"/>
    <property type="match status" value="1"/>
</dbReference>
<keyword evidence="6 8" id="KW-0057">Aromatic amino acid biosynthesis</keyword>
<comment type="similarity">
    <text evidence="2 8">Belongs to the EPSP synthase family.</text>
</comment>
<dbReference type="GO" id="GO:0005737">
    <property type="term" value="C:cytoplasm"/>
    <property type="evidence" value="ECO:0007669"/>
    <property type="project" value="UniProtKB-SubCell"/>
</dbReference>
<protein>
    <recommendedName>
        <fullName evidence="8">3-phosphoshikimate 1-carboxyvinyltransferase</fullName>
        <ecNumber evidence="8">2.5.1.19</ecNumber>
    </recommendedName>
    <alternativeName>
        <fullName evidence="8">5-enolpyruvylshikimate-3-phosphate synthase</fullName>
        <shortName evidence="8">EPSP synthase</shortName>
        <shortName evidence="8">EPSPS</shortName>
    </alternativeName>
</protein>
<accession>A0A2M8QF05</accession>
<evidence type="ECO:0000313" key="11">
    <source>
        <dbReference type="Proteomes" id="UP000230790"/>
    </source>
</evidence>
<feature type="binding site" evidence="8">
    <location>
        <position position="127"/>
    </location>
    <ligand>
        <name>phosphoenolpyruvate</name>
        <dbReference type="ChEBI" id="CHEBI:58702"/>
    </ligand>
</feature>
<dbReference type="PROSITE" id="PS00885">
    <property type="entry name" value="EPSP_SYNTHASE_2"/>
    <property type="match status" value="1"/>
</dbReference>
<evidence type="ECO:0000256" key="4">
    <source>
        <dbReference type="ARBA" id="ARBA00022605"/>
    </source>
</evidence>
<evidence type="ECO:0000256" key="6">
    <source>
        <dbReference type="ARBA" id="ARBA00023141"/>
    </source>
</evidence>
<dbReference type="InterPro" id="IPR001986">
    <property type="entry name" value="Enolpyruvate_Tfrase_dom"/>
</dbReference>
<dbReference type="GO" id="GO:0009073">
    <property type="term" value="P:aromatic amino acid family biosynthetic process"/>
    <property type="evidence" value="ECO:0007669"/>
    <property type="project" value="UniProtKB-KW"/>
</dbReference>
<sequence length="442" mass="46373">MTVETVQQTRALRGVLRAPSDRSITVRAAILASVAEGVSRIREPLESDDADAALRCIAALGAPAAPLGSGCDSAGLRIAGRGLRGLRAPSQPLFCNSSGTTMRLLAGFLAGQAFDAILDGSEQLRRRPMRRVTDPLRRMGAQIEDSDGHAPLVIRAARHPLHGLTYDMPIASAQVKSALLLAGLYADGPVTVREPAPTRDHTERMLRAAGVEVTVGAEGDAGRITTHPPQKPLRALDMLVPADFSSAAFFMVAAAITPGARLRLVEVGLNPTRTGLLDALRAMGATIHLSGLREEGGEPVGDVEIVGGELRGVEVGGALTPRMIDEFPIFAVAATQAHGITIVRDAEELRVKESNRLEGFVGELRKLGAPIEATADGFIVEGPARLRGAVVDGLGDHRVAMALAVAALRAEGETKILGAECVAKTYPAFFRDLASLVDDCGA</sequence>
<evidence type="ECO:0000313" key="10">
    <source>
        <dbReference type="EMBL" id="PJF48381.1"/>
    </source>
</evidence>
<feature type="binding site" evidence="8">
    <location>
        <position position="356"/>
    </location>
    <ligand>
        <name>phosphoenolpyruvate</name>
        <dbReference type="ChEBI" id="CHEBI:58702"/>
    </ligand>
</feature>
<feature type="binding site" evidence="8">
    <location>
        <position position="174"/>
    </location>
    <ligand>
        <name>3-phosphoshikimate</name>
        <dbReference type="ChEBI" id="CHEBI:145989"/>
    </ligand>
</feature>
<feature type="binding site" evidence="8">
    <location>
        <position position="172"/>
    </location>
    <ligand>
        <name>3-phosphoshikimate</name>
        <dbReference type="ChEBI" id="CHEBI:145989"/>
    </ligand>
</feature>
<evidence type="ECO:0000256" key="3">
    <source>
        <dbReference type="ARBA" id="ARBA00022490"/>
    </source>
</evidence>
<keyword evidence="5 8" id="KW-0808">Transferase</keyword>
<dbReference type="SUPFAM" id="SSF55205">
    <property type="entry name" value="EPT/RTPC-like"/>
    <property type="match status" value="1"/>
</dbReference>
<dbReference type="InterPro" id="IPR023193">
    <property type="entry name" value="EPSP_synthase_CS"/>
</dbReference>
<comment type="caution">
    <text evidence="10">The sequence shown here is derived from an EMBL/GenBank/DDBJ whole genome shotgun (WGS) entry which is preliminary data.</text>
</comment>
<feature type="binding site" evidence="8">
    <location>
        <position position="325"/>
    </location>
    <ligand>
        <name>3-phosphoshikimate</name>
        <dbReference type="ChEBI" id="CHEBI:145989"/>
    </ligand>
</feature>
<dbReference type="GO" id="GO:0003866">
    <property type="term" value="F:3-phosphoshikimate 1-carboxyvinyltransferase activity"/>
    <property type="evidence" value="ECO:0007669"/>
    <property type="project" value="UniProtKB-UniRule"/>
</dbReference>
<dbReference type="GO" id="GO:0009423">
    <property type="term" value="P:chorismate biosynthetic process"/>
    <property type="evidence" value="ECO:0007669"/>
    <property type="project" value="UniProtKB-UniRule"/>
</dbReference>
<dbReference type="UniPathway" id="UPA00053">
    <property type="reaction ID" value="UER00089"/>
</dbReference>
<keyword evidence="3 8" id="KW-0963">Cytoplasm</keyword>
<feature type="binding site" evidence="8">
    <location>
        <position position="27"/>
    </location>
    <ligand>
        <name>3-phosphoshikimate</name>
        <dbReference type="ChEBI" id="CHEBI:145989"/>
    </ligand>
</feature>
<comment type="subunit">
    <text evidence="8">Monomer.</text>
</comment>
<feature type="binding site" evidence="8">
    <location>
        <position position="352"/>
    </location>
    <ligand>
        <name>3-phosphoshikimate</name>
        <dbReference type="ChEBI" id="CHEBI:145989"/>
    </ligand>
</feature>